<feature type="region of interest" description="Disordered" evidence="1">
    <location>
        <begin position="31"/>
        <end position="63"/>
    </location>
</feature>
<sequence>MAGQISFGSGLSCTFRYVPWKPAMPLPKKRVPSDAPFALRRPSQAHPDVHGKERREKTRLGGRKLLKNTSTFPIGISHWRIHARPYVSGSLQDAINAYRGGS</sequence>
<name>A0A427AN53_ENSVE</name>
<accession>A0A427AN53</accession>
<dbReference type="AlphaFoldDB" id="A0A427AN53"/>
<proteinExistence type="predicted"/>
<protein>
    <submittedName>
        <fullName evidence="2">Uncharacterized protein</fullName>
    </submittedName>
</protein>
<gene>
    <name evidence="2" type="ORF">B296_00028304</name>
</gene>
<dbReference type="EMBL" id="AMZH03001874">
    <property type="protein sequence ID" value="RRT77649.1"/>
    <property type="molecule type" value="Genomic_DNA"/>
</dbReference>
<feature type="compositionally biased region" description="Basic and acidic residues" evidence="1">
    <location>
        <begin position="47"/>
        <end position="59"/>
    </location>
</feature>
<reference evidence="2 3" key="1">
    <citation type="journal article" date="2014" name="Agronomy (Basel)">
        <title>A Draft Genome Sequence for Ensete ventricosum, the Drought-Tolerant Tree Against Hunger.</title>
        <authorList>
            <person name="Harrison J."/>
            <person name="Moore K.A."/>
            <person name="Paszkiewicz K."/>
            <person name="Jones T."/>
            <person name="Grant M."/>
            <person name="Ambacheew D."/>
            <person name="Muzemil S."/>
            <person name="Studholme D.J."/>
        </authorList>
    </citation>
    <scope>NUCLEOTIDE SEQUENCE [LARGE SCALE GENOMIC DNA]</scope>
</reference>
<evidence type="ECO:0000313" key="2">
    <source>
        <dbReference type="EMBL" id="RRT77649.1"/>
    </source>
</evidence>
<evidence type="ECO:0000313" key="3">
    <source>
        <dbReference type="Proteomes" id="UP000287651"/>
    </source>
</evidence>
<comment type="caution">
    <text evidence="2">The sequence shown here is derived from an EMBL/GenBank/DDBJ whole genome shotgun (WGS) entry which is preliminary data.</text>
</comment>
<evidence type="ECO:0000256" key="1">
    <source>
        <dbReference type="SAM" id="MobiDB-lite"/>
    </source>
</evidence>
<organism evidence="2 3">
    <name type="scientific">Ensete ventricosum</name>
    <name type="common">Abyssinian banana</name>
    <name type="synonym">Musa ensete</name>
    <dbReference type="NCBI Taxonomy" id="4639"/>
    <lineage>
        <taxon>Eukaryota</taxon>
        <taxon>Viridiplantae</taxon>
        <taxon>Streptophyta</taxon>
        <taxon>Embryophyta</taxon>
        <taxon>Tracheophyta</taxon>
        <taxon>Spermatophyta</taxon>
        <taxon>Magnoliopsida</taxon>
        <taxon>Liliopsida</taxon>
        <taxon>Zingiberales</taxon>
        <taxon>Musaceae</taxon>
        <taxon>Ensete</taxon>
    </lineage>
</organism>
<dbReference type="Proteomes" id="UP000287651">
    <property type="component" value="Unassembled WGS sequence"/>
</dbReference>